<evidence type="ECO:0000256" key="5">
    <source>
        <dbReference type="ARBA" id="ARBA00011738"/>
    </source>
</evidence>
<feature type="binding site" evidence="16">
    <location>
        <position position="92"/>
    </location>
    <ligand>
        <name>substrate</name>
    </ligand>
</feature>
<feature type="binding site" evidence="16">
    <location>
        <position position="121"/>
    </location>
    <ligand>
        <name>K(+)</name>
        <dbReference type="ChEBI" id="CHEBI:29103"/>
    </ligand>
</feature>
<name>A0A1E7ZC32_9ALTE</name>
<evidence type="ECO:0000256" key="16">
    <source>
        <dbReference type="HAMAP-Rule" id="MF_01274"/>
    </source>
</evidence>
<keyword evidence="16" id="KW-0479">Metal-binding</keyword>
<organism evidence="17 18">
    <name type="scientific">Alteromonas confluentis</name>
    <dbReference type="NCBI Taxonomy" id="1656094"/>
    <lineage>
        <taxon>Bacteria</taxon>
        <taxon>Pseudomonadati</taxon>
        <taxon>Pseudomonadota</taxon>
        <taxon>Gammaproteobacteria</taxon>
        <taxon>Alteromonadales</taxon>
        <taxon>Alteromonadaceae</taxon>
        <taxon>Alteromonas/Salinimonas group</taxon>
        <taxon>Alteromonas</taxon>
    </lineage>
</organism>
<dbReference type="STRING" id="1656094.BFC18_10165"/>
<feature type="binding site" evidence="16">
    <location>
        <begin position="99"/>
        <end position="102"/>
    </location>
    <ligand>
        <name>substrate</name>
    </ligand>
</feature>
<protein>
    <recommendedName>
        <fullName evidence="15 16">Type III pantothenate kinase</fullName>
        <ecNumber evidence="6 16">2.7.1.33</ecNumber>
    </recommendedName>
    <alternativeName>
        <fullName evidence="16">PanK-III</fullName>
    </alternativeName>
    <alternativeName>
        <fullName evidence="16">Pantothenic acid kinase</fullName>
    </alternativeName>
</protein>
<keyword evidence="12 16" id="KW-0630">Potassium</keyword>
<keyword evidence="7 16" id="KW-0963">Cytoplasm</keyword>
<evidence type="ECO:0000256" key="12">
    <source>
        <dbReference type="ARBA" id="ARBA00022958"/>
    </source>
</evidence>
<dbReference type="Pfam" id="PF03309">
    <property type="entry name" value="Pan_kinase"/>
    <property type="match status" value="1"/>
</dbReference>
<evidence type="ECO:0000256" key="3">
    <source>
        <dbReference type="ARBA" id="ARBA00004496"/>
    </source>
</evidence>
<keyword evidence="8 16" id="KW-0808">Transferase</keyword>
<dbReference type="HAMAP" id="MF_01274">
    <property type="entry name" value="Pantothen_kinase_3"/>
    <property type="match status" value="1"/>
</dbReference>
<evidence type="ECO:0000256" key="6">
    <source>
        <dbReference type="ARBA" id="ARBA00012102"/>
    </source>
</evidence>
<reference evidence="17 18" key="1">
    <citation type="submission" date="2016-08" db="EMBL/GenBank/DDBJ databases">
        <authorList>
            <person name="Seilhamer J.J."/>
        </authorList>
    </citation>
    <scope>NUCLEOTIDE SEQUENCE [LARGE SCALE GENOMIC DNA]</scope>
    <source>
        <strain evidence="17 18">KCTC 42603</strain>
    </source>
</reference>
<keyword evidence="11 16" id="KW-0067">ATP-binding</keyword>
<dbReference type="GO" id="GO:0005737">
    <property type="term" value="C:cytoplasm"/>
    <property type="evidence" value="ECO:0007669"/>
    <property type="project" value="UniProtKB-SubCell"/>
</dbReference>
<comment type="cofactor">
    <cofactor evidence="2">
        <name>K(+)</name>
        <dbReference type="ChEBI" id="CHEBI:29103"/>
    </cofactor>
</comment>
<comment type="catalytic activity">
    <reaction evidence="1 16">
        <text>(R)-pantothenate + ATP = (R)-4'-phosphopantothenate + ADP + H(+)</text>
        <dbReference type="Rhea" id="RHEA:16373"/>
        <dbReference type="ChEBI" id="CHEBI:10986"/>
        <dbReference type="ChEBI" id="CHEBI:15378"/>
        <dbReference type="ChEBI" id="CHEBI:29032"/>
        <dbReference type="ChEBI" id="CHEBI:30616"/>
        <dbReference type="ChEBI" id="CHEBI:456216"/>
        <dbReference type="EC" id="2.7.1.33"/>
    </reaction>
</comment>
<evidence type="ECO:0000313" key="17">
    <source>
        <dbReference type="EMBL" id="OFC71068.1"/>
    </source>
</evidence>
<evidence type="ECO:0000256" key="14">
    <source>
        <dbReference type="ARBA" id="ARBA00038036"/>
    </source>
</evidence>
<comment type="cofactor">
    <cofactor evidence="16">
        <name>NH4(+)</name>
        <dbReference type="ChEBI" id="CHEBI:28938"/>
    </cofactor>
    <cofactor evidence="16">
        <name>K(+)</name>
        <dbReference type="ChEBI" id="CHEBI:29103"/>
    </cofactor>
    <text evidence="16">A monovalent cation. Ammonium or potassium.</text>
</comment>
<dbReference type="Proteomes" id="UP000175691">
    <property type="component" value="Unassembled WGS sequence"/>
</dbReference>
<dbReference type="RefSeq" id="WP_070125206.1">
    <property type="nucleotide sequence ID" value="NZ_MDHN01000020.1"/>
</dbReference>
<dbReference type="GO" id="GO:0046872">
    <property type="term" value="F:metal ion binding"/>
    <property type="evidence" value="ECO:0007669"/>
    <property type="project" value="UniProtKB-KW"/>
</dbReference>
<evidence type="ECO:0000256" key="15">
    <source>
        <dbReference type="ARBA" id="ARBA00040883"/>
    </source>
</evidence>
<evidence type="ECO:0000256" key="1">
    <source>
        <dbReference type="ARBA" id="ARBA00001206"/>
    </source>
</evidence>
<dbReference type="InterPro" id="IPR004619">
    <property type="entry name" value="Type_III_PanK"/>
</dbReference>
<evidence type="ECO:0000256" key="9">
    <source>
        <dbReference type="ARBA" id="ARBA00022741"/>
    </source>
</evidence>
<evidence type="ECO:0000256" key="10">
    <source>
        <dbReference type="ARBA" id="ARBA00022777"/>
    </source>
</evidence>
<keyword evidence="9 16" id="KW-0547">Nucleotide-binding</keyword>
<comment type="subcellular location">
    <subcellularLocation>
        <location evidence="3 16">Cytoplasm</location>
    </subcellularLocation>
</comment>
<feature type="binding site" evidence="16">
    <location>
        <position position="124"/>
    </location>
    <ligand>
        <name>ATP</name>
        <dbReference type="ChEBI" id="CHEBI:30616"/>
    </ligand>
</feature>
<evidence type="ECO:0000313" key="18">
    <source>
        <dbReference type="Proteomes" id="UP000175691"/>
    </source>
</evidence>
<comment type="function">
    <text evidence="16">Catalyzes the phosphorylation of pantothenate (Pan), the first step in CoA biosynthesis.</text>
</comment>
<sequence>MVSEQQVLLVDAGNSRIKSVLLNNANVAEPDVHLSLDSFLGWLKNKNFSHLYLSNVGKNDISERIASFCVEQNVAFIEIFTEKENFGIKNRYENVSRMGVDRWLAMVAAQEMTEKPFCVIDVGTAITCDFVVDGQHLGGWITPGYHLMQDALVKNTARVFAKEAKPSQLAPGTYTEECVSQGCLAAVNGVYLSAVAQLASERSDFAIIIGGGDKNMLAIIESTDTIRSANLVVQGLARYARSQLVA</sequence>
<dbReference type="EMBL" id="MDHN01000020">
    <property type="protein sequence ID" value="OFC71068.1"/>
    <property type="molecule type" value="Genomic_DNA"/>
</dbReference>
<dbReference type="EC" id="2.7.1.33" evidence="6 16"/>
<dbReference type="GO" id="GO:0004594">
    <property type="term" value="F:pantothenate kinase activity"/>
    <property type="evidence" value="ECO:0007669"/>
    <property type="project" value="UniProtKB-UniRule"/>
</dbReference>
<dbReference type="GO" id="GO:0015937">
    <property type="term" value="P:coenzyme A biosynthetic process"/>
    <property type="evidence" value="ECO:0007669"/>
    <property type="project" value="UniProtKB-UniRule"/>
</dbReference>
<evidence type="ECO:0000256" key="4">
    <source>
        <dbReference type="ARBA" id="ARBA00005225"/>
    </source>
</evidence>
<keyword evidence="18" id="KW-1185">Reference proteome</keyword>
<gene>
    <name evidence="16" type="primary">coaX</name>
    <name evidence="17" type="ORF">BFC18_10165</name>
</gene>
<evidence type="ECO:0000256" key="8">
    <source>
        <dbReference type="ARBA" id="ARBA00022679"/>
    </source>
</evidence>
<comment type="similarity">
    <text evidence="14 16">Belongs to the type III pantothenate kinase family.</text>
</comment>
<accession>A0A1E7ZC32</accession>
<dbReference type="SUPFAM" id="SSF53067">
    <property type="entry name" value="Actin-like ATPase domain"/>
    <property type="match status" value="2"/>
</dbReference>
<dbReference type="CDD" id="cd24015">
    <property type="entry name" value="ASKHA_NBD_PanK-III"/>
    <property type="match status" value="1"/>
</dbReference>
<dbReference type="InterPro" id="IPR043129">
    <property type="entry name" value="ATPase_NBD"/>
</dbReference>
<dbReference type="Gene3D" id="3.30.420.40">
    <property type="match status" value="2"/>
</dbReference>
<dbReference type="AlphaFoldDB" id="A0A1E7ZC32"/>
<dbReference type="NCBIfam" id="TIGR00671">
    <property type="entry name" value="baf"/>
    <property type="match status" value="1"/>
</dbReference>
<feature type="active site" description="Proton acceptor" evidence="16">
    <location>
        <position position="101"/>
    </location>
</feature>
<feature type="binding site" evidence="16">
    <location>
        <position position="175"/>
    </location>
    <ligand>
        <name>substrate</name>
    </ligand>
</feature>
<evidence type="ECO:0000256" key="11">
    <source>
        <dbReference type="ARBA" id="ARBA00022840"/>
    </source>
</evidence>
<dbReference type="OrthoDB" id="9781305at2"/>
<keyword evidence="13 16" id="KW-0173">Coenzyme A biosynthesis</keyword>
<dbReference type="GO" id="GO:0005524">
    <property type="term" value="F:ATP binding"/>
    <property type="evidence" value="ECO:0007669"/>
    <property type="project" value="UniProtKB-UniRule"/>
</dbReference>
<keyword evidence="10 16" id="KW-0418">Kinase</keyword>
<evidence type="ECO:0000256" key="7">
    <source>
        <dbReference type="ARBA" id="ARBA00022490"/>
    </source>
</evidence>
<dbReference type="UniPathway" id="UPA00241">
    <property type="reaction ID" value="UER00352"/>
</dbReference>
<comment type="subunit">
    <text evidence="5 16">Homodimer.</text>
</comment>
<dbReference type="PANTHER" id="PTHR34265">
    <property type="entry name" value="TYPE III PANTOTHENATE KINASE"/>
    <property type="match status" value="1"/>
</dbReference>
<comment type="caution">
    <text evidence="17">The sequence shown here is derived from an EMBL/GenBank/DDBJ whole genome shotgun (WGS) entry which is preliminary data.</text>
</comment>
<proteinExistence type="inferred from homology"/>
<evidence type="ECO:0000256" key="2">
    <source>
        <dbReference type="ARBA" id="ARBA00001958"/>
    </source>
</evidence>
<dbReference type="PANTHER" id="PTHR34265:SF1">
    <property type="entry name" value="TYPE III PANTOTHENATE KINASE"/>
    <property type="match status" value="1"/>
</dbReference>
<feature type="binding site" evidence="16">
    <location>
        <begin position="11"/>
        <end position="18"/>
    </location>
    <ligand>
        <name>ATP</name>
        <dbReference type="ChEBI" id="CHEBI:30616"/>
    </ligand>
</feature>
<comment type="pathway">
    <text evidence="4 16">Cofactor biosynthesis; coenzyme A biosynthesis; CoA from (R)-pantothenate: step 1/5.</text>
</comment>
<evidence type="ECO:0000256" key="13">
    <source>
        <dbReference type="ARBA" id="ARBA00022993"/>
    </source>
</evidence>